<keyword evidence="1" id="KW-0732">Signal</keyword>
<feature type="signal peptide" evidence="1">
    <location>
        <begin position="1"/>
        <end position="23"/>
    </location>
</feature>
<comment type="caution">
    <text evidence="2">The sequence shown here is derived from an EMBL/GenBank/DDBJ whole genome shotgun (WGS) entry which is preliminary data.</text>
</comment>
<reference evidence="2 3" key="1">
    <citation type="submission" date="2022-07" db="EMBL/GenBank/DDBJ databases">
        <title>Methylomonas rivi sp. nov., Methylomonas rosea sp. nov., Methylomonas aureus sp. nov. and Methylomonas subterranea sp. nov., four novel methanotrophs isolated from a freshwater creek and the deep terrestrial subsurface.</title>
        <authorList>
            <person name="Abin C."/>
            <person name="Sankaranarayanan K."/>
            <person name="Garner C."/>
            <person name="Sindelar R."/>
            <person name="Kotary K."/>
            <person name="Garner R."/>
            <person name="Barclay S."/>
            <person name="Lawson P."/>
            <person name="Krumholz L."/>
        </authorList>
    </citation>
    <scope>NUCLEOTIDE SEQUENCE [LARGE SCALE GENOMIC DNA]</scope>
    <source>
        <strain evidence="2 3">SURF-2</strain>
    </source>
</reference>
<accession>A0ABT1TI80</accession>
<dbReference type="Proteomes" id="UP001524499">
    <property type="component" value="Unassembled WGS sequence"/>
</dbReference>
<evidence type="ECO:0000313" key="2">
    <source>
        <dbReference type="EMBL" id="MCQ8105150.1"/>
    </source>
</evidence>
<gene>
    <name evidence="2" type="ORF">NP590_13625</name>
</gene>
<feature type="chain" id="PRO_5045248672" evidence="1">
    <location>
        <begin position="24"/>
        <end position="196"/>
    </location>
</feature>
<protein>
    <submittedName>
        <fullName evidence="2">Uncharacterized protein</fullName>
    </submittedName>
</protein>
<evidence type="ECO:0000313" key="3">
    <source>
        <dbReference type="Proteomes" id="UP001524499"/>
    </source>
</evidence>
<evidence type="ECO:0000256" key="1">
    <source>
        <dbReference type="SAM" id="SignalP"/>
    </source>
</evidence>
<dbReference type="RefSeq" id="WP_256603050.1">
    <property type="nucleotide sequence ID" value="NZ_JANIBJ010000025.1"/>
</dbReference>
<proteinExistence type="predicted"/>
<keyword evidence="3" id="KW-1185">Reference proteome</keyword>
<organism evidence="2 3">
    <name type="scientific">Methylomonas subterranea</name>
    <dbReference type="NCBI Taxonomy" id="2952225"/>
    <lineage>
        <taxon>Bacteria</taxon>
        <taxon>Pseudomonadati</taxon>
        <taxon>Pseudomonadota</taxon>
        <taxon>Gammaproteobacteria</taxon>
        <taxon>Methylococcales</taxon>
        <taxon>Methylococcaceae</taxon>
        <taxon>Methylomonas</taxon>
    </lineage>
</organism>
<sequence>MKIKYLQIITLVAAVPFSGFAFAYNTDIAGATRVFSFDSSAFFAGADDDADALVAYGDGNISGNAKNGNIPAGWSVIVDGSSAGYATDIFQVSGMGVASGGFSILDGSVWNTYSRIAIGLKVGNAQKSPDWAIFELEQFASAGTWATNTPQGLSHYMVYAISGVGNPSQVPVPGAFWLLGSALAGMLVMGRAKRAA</sequence>
<dbReference type="EMBL" id="JANIBJ010000025">
    <property type="protein sequence ID" value="MCQ8105150.1"/>
    <property type="molecule type" value="Genomic_DNA"/>
</dbReference>
<name>A0ABT1TI80_9GAMM</name>